<dbReference type="InterPro" id="IPR044049">
    <property type="entry name" value="EccD_transm"/>
</dbReference>
<evidence type="ECO:0000256" key="6">
    <source>
        <dbReference type="ARBA" id="ARBA00023136"/>
    </source>
</evidence>
<evidence type="ECO:0000256" key="4">
    <source>
        <dbReference type="ARBA" id="ARBA00022692"/>
    </source>
</evidence>
<evidence type="ECO:0000256" key="3">
    <source>
        <dbReference type="ARBA" id="ARBA00022475"/>
    </source>
</evidence>
<keyword evidence="3" id="KW-1003">Cell membrane</keyword>
<feature type="transmembrane region" description="Helical" evidence="7">
    <location>
        <begin position="220"/>
        <end position="242"/>
    </location>
</feature>
<proteinExistence type="inferred from homology"/>
<dbReference type="EMBL" id="LZLS01000075">
    <property type="protein sequence ID" value="OBK28536.1"/>
    <property type="molecule type" value="Genomic_DNA"/>
</dbReference>
<name>A0A1A3P2Y3_MYCAS</name>
<dbReference type="GO" id="GO:0005886">
    <property type="term" value="C:plasma membrane"/>
    <property type="evidence" value="ECO:0007669"/>
    <property type="project" value="UniProtKB-SubCell"/>
</dbReference>
<dbReference type="NCBIfam" id="TIGR03920">
    <property type="entry name" value="T7SS_EccD"/>
    <property type="match status" value="1"/>
</dbReference>
<evidence type="ECO:0000256" key="5">
    <source>
        <dbReference type="ARBA" id="ARBA00022989"/>
    </source>
</evidence>
<dbReference type="Pfam" id="PF08817">
    <property type="entry name" value="YukD"/>
    <property type="match status" value="1"/>
</dbReference>
<comment type="subcellular location">
    <subcellularLocation>
        <location evidence="1">Cell membrane</location>
        <topology evidence="1">Multi-pass membrane protein</topology>
    </subcellularLocation>
</comment>
<evidence type="ECO:0000256" key="2">
    <source>
        <dbReference type="ARBA" id="ARBA00006162"/>
    </source>
</evidence>
<dbReference type="Pfam" id="PF19053">
    <property type="entry name" value="EccD"/>
    <property type="match status" value="1"/>
</dbReference>
<sequence length="442" mass="44810">MPASNPVLRRVTVHADSANIDVALPATLPVAELIPSILDLLGGVAPAANYRLSRLGAPPLPSSATLAHSDIKDGTVLIMSREAPRPPVMRCDEEADTVAATLNNQSRALPAARIMAAVAAVCFSCIGAIVLVRNASTTDGHARIAVATVAAVAVVCALFADRLLRNRVAALTLNIIAVVHASLAGLLTVPGGPGAPNVLLAGMAGAATAVLAMRVTRCDITILMTLAWFAVIGASAALATMLTGAPPYVVGSLTALSCLALIEAAPRASILLTGLSPNLTDSEPLRTEGELAAKAQRADSVLTGLRSAFAAGAASGSAVAALTAQRGIALAAVAAGVLLLHARSDSRRAPVFVGCGIALTATVFVIAANTFPIPGMWVAALTTILSAAAVYLGFVVPVISLSPVMRRCIDALGCVASIAVVPLTFWTCGAFGVVRRLNLMRA</sequence>
<evidence type="ECO:0000313" key="9">
    <source>
        <dbReference type="EMBL" id="OBK28536.1"/>
    </source>
</evidence>
<reference evidence="9 10" key="1">
    <citation type="submission" date="2016-06" db="EMBL/GenBank/DDBJ databases">
        <authorList>
            <person name="Kjaerup R.B."/>
            <person name="Dalgaard T.S."/>
            <person name="Juul-Madsen H.R."/>
        </authorList>
    </citation>
    <scope>NUCLEOTIDE SEQUENCE [LARGE SCALE GENOMIC DNA]</scope>
    <source>
        <strain evidence="9 10">1165133.8</strain>
    </source>
</reference>
<dbReference type="InterPro" id="IPR024962">
    <property type="entry name" value="YukD-like"/>
</dbReference>
<feature type="transmembrane region" description="Helical" evidence="7">
    <location>
        <begin position="411"/>
        <end position="434"/>
    </location>
</feature>
<evidence type="ECO:0000313" key="10">
    <source>
        <dbReference type="Proteomes" id="UP000093928"/>
    </source>
</evidence>
<gene>
    <name evidence="9" type="ORF">A5634_20340</name>
</gene>
<feature type="transmembrane region" description="Helical" evidence="7">
    <location>
        <begin position="144"/>
        <end position="161"/>
    </location>
</feature>
<dbReference type="Gene3D" id="3.10.20.90">
    <property type="entry name" value="Phosphatidylinositol 3-kinase Catalytic Subunit, Chain A, domain 1"/>
    <property type="match status" value="1"/>
</dbReference>
<feature type="transmembrane region" description="Helical" evidence="7">
    <location>
        <begin position="168"/>
        <end position="189"/>
    </location>
</feature>
<dbReference type="InterPro" id="IPR006707">
    <property type="entry name" value="T7SS_EccD"/>
</dbReference>
<dbReference type="RefSeq" id="WP_065143527.1">
    <property type="nucleotide sequence ID" value="NZ_LZLS01000075.1"/>
</dbReference>
<evidence type="ECO:0000256" key="1">
    <source>
        <dbReference type="ARBA" id="ARBA00004651"/>
    </source>
</evidence>
<feature type="transmembrane region" description="Helical" evidence="7">
    <location>
        <begin position="195"/>
        <end position="213"/>
    </location>
</feature>
<organism evidence="9 10">
    <name type="scientific">Mycobacterium asiaticum</name>
    <dbReference type="NCBI Taxonomy" id="1790"/>
    <lineage>
        <taxon>Bacteria</taxon>
        <taxon>Bacillati</taxon>
        <taxon>Actinomycetota</taxon>
        <taxon>Actinomycetes</taxon>
        <taxon>Mycobacteriales</taxon>
        <taxon>Mycobacteriaceae</taxon>
        <taxon>Mycobacterium</taxon>
    </lineage>
</organism>
<keyword evidence="4 7" id="KW-0812">Transmembrane</keyword>
<comment type="caution">
    <text evidence="9">The sequence shown here is derived from an EMBL/GenBank/DDBJ whole genome shotgun (WGS) entry which is preliminary data.</text>
</comment>
<feature type="transmembrane region" description="Helical" evidence="7">
    <location>
        <begin position="114"/>
        <end position="132"/>
    </location>
</feature>
<keyword evidence="6 7" id="KW-0472">Membrane</keyword>
<protein>
    <submittedName>
        <fullName evidence="9">Type VII secretion integral membrane protein EccD</fullName>
    </submittedName>
</protein>
<feature type="domain" description="EccD-like transmembrane" evidence="8">
    <location>
        <begin position="112"/>
        <end position="437"/>
    </location>
</feature>
<keyword evidence="5 7" id="KW-1133">Transmembrane helix</keyword>
<comment type="similarity">
    <text evidence="2">Belongs to the EccD/Snm4 family.</text>
</comment>
<dbReference type="AlphaFoldDB" id="A0A1A3P2Y3"/>
<accession>A0A1A3P2Y3</accession>
<evidence type="ECO:0000259" key="8">
    <source>
        <dbReference type="Pfam" id="PF19053"/>
    </source>
</evidence>
<feature type="transmembrane region" description="Helical" evidence="7">
    <location>
        <begin position="377"/>
        <end position="399"/>
    </location>
</feature>
<evidence type="ECO:0000256" key="7">
    <source>
        <dbReference type="SAM" id="Phobius"/>
    </source>
</evidence>
<feature type="transmembrane region" description="Helical" evidence="7">
    <location>
        <begin position="351"/>
        <end position="371"/>
    </location>
</feature>
<dbReference type="Proteomes" id="UP000093928">
    <property type="component" value="Unassembled WGS sequence"/>
</dbReference>